<evidence type="ECO:0000313" key="3">
    <source>
        <dbReference type="EMBL" id="RFC64313.1"/>
    </source>
</evidence>
<keyword evidence="1" id="KW-0812">Transmembrane</keyword>
<dbReference type="Pfam" id="PF02698">
    <property type="entry name" value="DUF218"/>
    <property type="match status" value="1"/>
</dbReference>
<dbReference type="InterPro" id="IPR003848">
    <property type="entry name" value="DUF218"/>
</dbReference>
<dbReference type="InterPro" id="IPR051599">
    <property type="entry name" value="Cell_Envelope_Assoc"/>
</dbReference>
<dbReference type="AlphaFoldDB" id="A0A371X514"/>
<protein>
    <submittedName>
        <fullName evidence="3">YdcF family protein</fullName>
    </submittedName>
</protein>
<keyword evidence="4" id="KW-1185">Reference proteome</keyword>
<feature type="domain" description="DUF218" evidence="2">
    <location>
        <begin position="63"/>
        <end position="186"/>
    </location>
</feature>
<dbReference type="CDD" id="cd06259">
    <property type="entry name" value="YdcF-like"/>
    <property type="match status" value="1"/>
</dbReference>
<dbReference type="OrthoDB" id="9812311at2"/>
<dbReference type="PANTHER" id="PTHR30336:SF4">
    <property type="entry name" value="ENVELOPE BIOGENESIS FACTOR ELYC"/>
    <property type="match status" value="1"/>
</dbReference>
<keyword evidence="1" id="KW-1133">Transmembrane helix</keyword>
<evidence type="ECO:0000259" key="2">
    <source>
        <dbReference type="Pfam" id="PF02698"/>
    </source>
</evidence>
<reference evidence="3 4" key="1">
    <citation type="submission" date="2018-08" db="EMBL/GenBank/DDBJ databases">
        <title>Fulvimarina sp. 85, whole genome shotgun sequence.</title>
        <authorList>
            <person name="Tuo L."/>
        </authorList>
    </citation>
    <scope>NUCLEOTIDE SEQUENCE [LARGE SCALE GENOMIC DNA]</scope>
    <source>
        <strain evidence="3 4">85</strain>
    </source>
</reference>
<proteinExistence type="predicted"/>
<dbReference type="GO" id="GO:0000270">
    <property type="term" value="P:peptidoglycan metabolic process"/>
    <property type="evidence" value="ECO:0007669"/>
    <property type="project" value="TreeGrafter"/>
</dbReference>
<name>A0A371X514_9HYPH</name>
<accession>A0A371X514</accession>
<keyword evidence="1" id="KW-0472">Membrane</keyword>
<dbReference type="EMBL" id="QURL01000003">
    <property type="protein sequence ID" value="RFC64313.1"/>
    <property type="molecule type" value="Genomic_DNA"/>
</dbReference>
<dbReference type="RefSeq" id="WP_116682728.1">
    <property type="nucleotide sequence ID" value="NZ_QURL01000003.1"/>
</dbReference>
<dbReference type="GO" id="GO:0005886">
    <property type="term" value="C:plasma membrane"/>
    <property type="evidence" value="ECO:0007669"/>
    <property type="project" value="TreeGrafter"/>
</dbReference>
<sequence length="229" mass="24813">MKRNEEGSARIAWSQKLRRDRRHRFALVGLLVCVAAGFLAGGFLRFAEATAEASKMEPVPTADAIVVLTGGANRIERALSLLKDGHGKRLLISGVNKETSIGALARTTNTDRAWFDCCVDIDVAALDTAGNAVEAMRWADSHGFRDLILVTSDYHIQRSMIEFDRVSDVERITPVAVRLDDLWHDGSVPTRRGLEVLVTEYAKLMAARLRAAVTSGGPIVSSANAGSPA</sequence>
<evidence type="ECO:0000256" key="1">
    <source>
        <dbReference type="SAM" id="Phobius"/>
    </source>
</evidence>
<dbReference type="PANTHER" id="PTHR30336">
    <property type="entry name" value="INNER MEMBRANE PROTEIN, PROBABLE PERMEASE"/>
    <property type="match status" value="1"/>
</dbReference>
<dbReference type="Proteomes" id="UP000264310">
    <property type="component" value="Unassembled WGS sequence"/>
</dbReference>
<comment type="caution">
    <text evidence="3">The sequence shown here is derived from an EMBL/GenBank/DDBJ whole genome shotgun (WGS) entry which is preliminary data.</text>
</comment>
<gene>
    <name evidence="3" type="ORF">DYI37_08250</name>
</gene>
<dbReference type="GO" id="GO:0043164">
    <property type="term" value="P:Gram-negative-bacterium-type cell wall biogenesis"/>
    <property type="evidence" value="ECO:0007669"/>
    <property type="project" value="TreeGrafter"/>
</dbReference>
<organism evidence="3 4">
    <name type="scientific">Fulvimarina endophytica</name>
    <dbReference type="NCBI Taxonomy" id="2293836"/>
    <lineage>
        <taxon>Bacteria</taxon>
        <taxon>Pseudomonadati</taxon>
        <taxon>Pseudomonadota</taxon>
        <taxon>Alphaproteobacteria</taxon>
        <taxon>Hyphomicrobiales</taxon>
        <taxon>Aurantimonadaceae</taxon>
        <taxon>Fulvimarina</taxon>
    </lineage>
</organism>
<evidence type="ECO:0000313" key="4">
    <source>
        <dbReference type="Proteomes" id="UP000264310"/>
    </source>
</evidence>
<feature type="transmembrane region" description="Helical" evidence="1">
    <location>
        <begin position="25"/>
        <end position="47"/>
    </location>
</feature>